<dbReference type="GO" id="GO:0030272">
    <property type="term" value="F:5-formyltetrahydrofolate cyclo-ligase activity"/>
    <property type="evidence" value="ECO:0007669"/>
    <property type="project" value="UniProtKB-EC"/>
</dbReference>
<accession>A0ABU5E128</accession>
<keyword evidence="4" id="KW-0460">Magnesium</keyword>
<keyword evidence="5" id="KW-0436">Ligase</keyword>
<evidence type="ECO:0000256" key="4">
    <source>
        <dbReference type="RuleBase" id="RU361279"/>
    </source>
</evidence>
<keyword evidence="4" id="KW-0479">Metal-binding</keyword>
<evidence type="ECO:0000256" key="2">
    <source>
        <dbReference type="ARBA" id="ARBA00022741"/>
    </source>
</evidence>
<evidence type="ECO:0000256" key="1">
    <source>
        <dbReference type="ARBA" id="ARBA00010638"/>
    </source>
</evidence>
<evidence type="ECO:0000256" key="3">
    <source>
        <dbReference type="ARBA" id="ARBA00022840"/>
    </source>
</evidence>
<dbReference type="PANTHER" id="PTHR23407">
    <property type="entry name" value="ATPASE INHIBITOR/5-FORMYLTETRAHYDROFOLATE CYCLO-LIGASE"/>
    <property type="match status" value="1"/>
</dbReference>
<reference evidence="5 6" key="1">
    <citation type="journal article" date="2013" name="Antonie Van Leeuwenhoek">
        <title>Dongia rigui sp. nov., isolated from freshwater of a large wetland in Korea.</title>
        <authorList>
            <person name="Baik K.S."/>
            <person name="Hwang Y.M."/>
            <person name="Choi J.S."/>
            <person name="Kwon J."/>
            <person name="Seong C.N."/>
        </authorList>
    </citation>
    <scope>NUCLEOTIDE SEQUENCE [LARGE SCALE GENOMIC DNA]</scope>
    <source>
        <strain evidence="5 6">04SU4-P</strain>
    </source>
</reference>
<dbReference type="EMBL" id="JAXCLX010000002">
    <property type="protein sequence ID" value="MDY0873255.1"/>
    <property type="molecule type" value="Genomic_DNA"/>
</dbReference>
<keyword evidence="6" id="KW-1185">Reference proteome</keyword>
<dbReference type="Pfam" id="PF01812">
    <property type="entry name" value="5-FTHF_cyc-lig"/>
    <property type="match status" value="1"/>
</dbReference>
<dbReference type="PANTHER" id="PTHR23407:SF1">
    <property type="entry name" value="5-FORMYLTETRAHYDROFOLATE CYCLO-LIGASE"/>
    <property type="match status" value="1"/>
</dbReference>
<dbReference type="NCBIfam" id="TIGR02727">
    <property type="entry name" value="MTHFS_bact"/>
    <property type="match status" value="1"/>
</dbReference>
<comment type="similarity">
    <text evidence="1 4">Belongs to the 5-formyltetrahydrofolate cyclo-ligase family.</text>
</comment>
<comment type="cofactor">
    <cofactor evidence="4">
        <name>Mg(2+)</name>
        <dbReference type="ChEBI" id="CHEBI:18420"/>
    </cofactor>
</comment>
<sequence>MDSAELADFKTQLRKEAFAVREQAWRADPDAGEGLERHLIEALAMPPGIAISGYWPLPGEIDVRPALRHYHREGHRIGLPVVIGKHQPLVFRSWDPAVDLVQGSFRVMTPPPEAPEVVPTILLVPLLAFDPEGYRLGYGGGFYDRTLAKLRAEAHAVAVGVAYGAQEVPQVPRGTFDQPLDFIVTEHAVFKFSDKIGF</sequence>
<dbReference type="Proteomes" id="UP001271769">
    <property type="component" value="Unassembled WGS sequence"/>
</dbReference>
<dbReference type="InterPro" id="IPR024185">
    <property type="entry name" value="FTHF_cligase-like_sf"/>
</dbReference>
<dbReference type="Gene3D" id="3.40.50.10420">
    <property type="entry name" value="NagB/RpiA/CoA transferase-like"/>
    <property type="match status" value="1"/>
</dbReference>
<proteinExistence type="inferred from homology"/>
<evidence type="ECO:0000313" key="5">
    <source>
        <dbReference type="EMBL" id="MDY0873255.1"/>
    </source>
</evidence>
<comment type="caution">
    <text evidence="5">The sequence shown here is derived from an EMBL/GenBank/DDBJ whole genome shotgun (WGS) entry which is preliminary data.</text>
</comment>
<evidence type="ECO:0000313" key="6">
    <source>
        <dbReference type="Proteomes" id="UP001271769"/>
    </source>
</evidence>
<keyword evidence="3 4" id="KW-0067">ATP-binding</keyword>
<name>A0ABU5E128_9PROT</name>
<dbReference type="EC" id="6.3.3.2" evidence="4"/>
<keyword evidence="2 4" id="KW-0547">Nucleotide-binding</keyword>
<protein>
    <recommendedName>
        <fullName evidence="4">5-formyltetrahydrofolate cyclo-ligase</fullName>
        <ecNumber evidence="4">6.3.3.2</ecNumber>
    </recommendedName>
</protein>
<gene>
    <name evidence="5" type="ORF">SMD31_15040</name>
</gene>
<dbReference type="PIRSF" id="PIRSF006806">
    <property type="entry name" value="FTHF_cligase"/>
    <property type="match status" value="1"/>
</dbReference>
<dbReference type="SUPFAM" id="SSF100950">
    <property type="entry name" value="NagB/RpiA/CoA transferase-like"/>
    <property type="match status" value="1"/>
</dbReference>
<dbReference type="InterPro" id="IPR037171">
    <property type="entry name" value="NagB/RpiA_transferase-like"/>
</dbReference>
<organism evidence="5 6">
    <name type="scientific">Dongia rigui</name>
    <dbReference type="NCBI Taxonomy" id="940149"/>
    <lineage>
        <taxon>Bacteria</taxon>
        <taxon>Pseudomonadati</taxon>
        <taxon>Pseudomonadota</taxon>
        <taxon>Alphaproteobacteria</taxon>
        <taxon>Rhodospirillales</taxon>
        <taxon>Dongiaceae</taxon>
        <taxon>Dongia</taxon>
    </lineage>
</organism>
<dbReference type="RefSeq" id="WP_320501716.1">
    <property type="nucleotide sequence ID" value="NZ_JAXCLX010000002.1"/>
</dbReference>
<comment type="catalytic activity">
    <reaction evidence="4">
        <text>(6S)-5-formyl-5,6,7,8-tetrahydrofolate + ATP = (6R)-5,10-methenyltetrahydrofolate + ADP + phosphate</text>
        <dbReference type="Rhea" id="RHEA:10488"/>
        <dbReference type="ChEBI" id="CHEBI:30616"/>
        <dbReference type="ChEBI" id="CHEBI:43474"/>
        <dbReference type="ChEBI" id="CHEBI:57455"/>
        <dbReference type="ChEBI" id="CHEBI:57457"/>
        <dbReference type="ChEBI" id="CHEBI:456216"/>
        <dbReference type="EC" id="6.3.3.2"/>
    </reaction>
</comment>
<dbReference type="InterPro" id="IPR002698">
    <property type="entry name" value="FTHF_cligase"/>
</dbReference>